<reference evidence="1 2" key="1">
    <citation type="submission" date="2020-10" db="EMBL/GenBank/DDBJ databases">
        <title>Complete genome sequence of Paludibaculum fermentans P105T, a facultatively anaerobic acidobacterium capable of dissimilatory Fe(III) reduction.</title>
        <authorList>
            <person name="Dedysh S.N."/>
            <person name="Beletsky A.V."/>
            <person name="Kulichevskaya I.S."/>
            <person name="Mardanov A.V."/>
            <person name="Ravin N.V."/>
        </authorList>
    </citation>
    <scope>NUCLEOTIDE SEQUENCE [LARGE SCALE GENOMIC DNA]</scope>
    <source>
        <strain evidence="1 2">P105</strain>
    </source>
</reference>
<accession>A0A7S7NRX5</accession>
<organism evidence="1 2">
    <name type="scientific">Paludibaculum fermentans</name>
    <dbReference type="NCBI Taxonomy" id="1473598"/>
    <lineage>
        <taxon>Bacteria</taxon>
        <taxon>Pseudomonadati</taxon>
        <taxon>Acidobacteriota</taxon>
        <taxon>Terriglobia</taxon>
        <taxon>Bryobacterales</taxon>
        <taxon>Bryobacteraceae</taxon>
        <taxon>Paludibaculum</taxon>
    </lineage>
</organism>
<proteinExistence type="predicted"/>
<name>A0A7S7NRX5_PALFE</name>
<dbReference type="Proteomes" id="UP000593892">
    <property type="component" value="Chromosome"/>
</dbReference>
<dbReference type="KEGG" id="pfer:IRI77_01680"/>
<sequence length="88" mass="10725">MTTLAHKTLGRLDDLRRLRERSAHDMLVLPNVRWTRDLNRSWIEEGLRHYQPFLLISEGDFRGTVLEWELRLVRAAGYRRQGRWWRPQ</sequence>
<evidence type="ECO:0000313" key="1">
    <source>
        <dbReference type="EMBL" id="QOY88698.1"/>
    </source>
</evidence>
<dbReference type="AlphaFoldDB" id="A0A7S7NRX5"/>
<gene>
    <name evidence="1" type="ORF">IRI77_01680</name>
</gene>
<protein>
    <submittedName>
        <fullName evidence="1">Uncharacterized protein</fullName>
    </submittedName>
</protein>
<evidence type="ECO:0000313" key="2">
    <source>
        <dbReference type="Proteomes" id="UP000593892"/>
    </source>
</evidence>
<dbReference type="RefSeq" id="WP_194450360.1">
    <property type="nucleotide sequence ID" value="NZ_CP063849.1"/>
</dbReference>
<keyword evidence="2" id="KW-1185">Reference proteome</keyword>
<dbReference type="EMBL" id="CP063849">
    <property type="protein sequence ID" value="QOY88698.1"/>
    <property type="molecule type" value="Genomic_DNA"/>
</dbReference>